<dbReference type="InterPro" id="IPR050696">
    <property type="entry name" value="FtsA/MreB"/>
</dbReference>
<comment type="caution">
    <text evidence="2">The sequence shown here is derived from an EMBL/GenBank/DDBJ whole genome shotgun (WGS) entry which is preliminary data.</text>
</comment>
<name>A0A0G1W324_9BACT</name>
<dbReference type="Gene3D" id="3.30.420.40">
    <property type="match status" value="2"/>
</dbReference>
<keyword evidence="1" id="KW-0812">Transmembrane</keyword>
<proteinExistence type="predicted"/>
<dbReference type="Gene3D" id="3.30.1490.300">
    <property type="match status" value="1"/>
</dbReference>
<reference evidence="2 3" key="1">
    <citation type="journal article" date="2015" name="Nature">
        <title>rRNA introns, odd ribosomes, and small enigmatic genomes across a large radiation of phyla.</title>
        <authorList>
            <person name="Brown C.T."/>
            <person name="Hug L.A."/>
            <person name="Thomas B.C."/>
            <person name="Sharon I."/>
            <person name="Castelle C.J."/>
            <person name="Singh A."/>
            <person name="Wilkins M.J."/>
            <person name="Williams K.H."/>
            <person name="Banfield J.F."/>
        </authorList>
    </citation>
    <scope>NUCLEOTIDE SEQUENCE [LARGE SCALE GENOMIC DNA]</scope>
</reference>
<evidence type="ECO:0000256" key="1">
    <source>
        <dbReference type="SAM" id="Phobius"/>
    </source>
</evidence>
<dbReference type="PANTHER" id="PTHR32432">
    <property type="entry name" value="CELL DIVISION PROTEIN FTSA-RELATED"/>
    <property type="match status" value="1"/>
</dbReference>
<evidence type="ECO:0000313" key="2">
    <source>
        <dbReference type="EMBL" id="KKU76705.1"/>
    </source>
</evidence>
<protein>
    <recommendedName>
        <fullName evidence="4">Type IV pilus assembly protein PilM</fullName>
    </recommendedName>
</protein>
<dbReference type="Proteomes" id="UP000034682">
    <property type="component" value="Unassembled WGS sequence"/>
</dbReference>
<gene>
    <name evidence="2" type="ORF">UY02_C0014G0009</name>
</gene>
<dbReference type="EMBL" id="LCOK01000014">
    <property type="protein sequence ID" value="KKU76705.1"/>
    <property type="molecule type" value="Genomic_DNA"/>
</dbReference>
<dbReference type="PANTHER" id="PTHR32432:SF3">
    <property type="entry name" value="ETHANOLAMINE UTILIZATION PROTEIN EUTJ"/>
    <property type="match status" value="1"/>
</dbReference>
<evidence type="ECO:0008006" key="4">
    <source>
        <dbReference type="Google" id="ProtNLM"/>
    </source>
</evidence>
<keyword evidence="1" id="KW-0472">Membrane</keyword>
<feature type="transmembrane region" description="Helical" evidence="1">
    <location>
        <begin position="298"/>
        <end position="323"/>
    </location>
</feature>
<dbReference type="AlphaFoldDB" id="A0A0G1W324"/>
<keyword evidence="1" id="KW-1133">Transmembrane helix</keyword>
<evidence type="ECO:0000313" key="3">
    <source>
        <dbReference type="Proteomes" id="UP000034682"/>
    </source>
</evidence>
<accession>A0A0G1W324</accession>
<organism evidence="2 3">
    <name type="scientific">Candidatus Giovannonibacteria bacterium GW2011_GWB1_47_6b</name>
    <dbReference type="NCBI Taxonomy" id="1618655"/>
    <lineage>
        <taxon>Bacteria</taxon>
        <taxon>Candidatus Giovannoniibacteriota</taxon>
    </lineage>
</organism>
<sequence length="325" mass="36348">MVHFFQKKTVGVSISDNAIEVVELVHDGAFKISSRGRVELETGVIVKGRISDSLKLTASFRELFRNVEFPHEIICGLPEAQTFLSIYESEDMSKESITRAVYQNIPLEKENIIFSYAVGRDEKEKKRVLVIAASRVVLSEWNNFFISLGIEVKFFDSEALAIVRNVFSSRPKDPACIVRSDAFLTMILVCDEYGLAYAYSLRTTGDTTMIVREIRGAFDYYRHREQKDIHALVLVGSLSRTSGFKDYMEKNMGFPAKSDLPETVDLAALGIAMRGFEEGDPVLTIEGAARHHSQKMPLAGLVAIATLSVAIVLVTVLIIWALVLW</sequence>